<dbReference type="InterPro" id="IPR011055">
    <property type="entry name" value="Dup_hybrid_motif"/>
</dbReference>
<sequence length="369" mass="39785">MILIGAGLTWVGLKGPIGQSAPSDSPALAQAADSSTLAPAGGVTSIPAPERSIDGHLAQRTATALLRRPIDCQLGKDCFVMLYPDHDPSTGERDSMCRHLTYDGHNGTDFAIPFWTPQTAVPVVATAAGTVSAMRDGVPDRRLTSPEARSTVAGIECGNGVMLDHGNGWQTQYCHMKQGSVRVKIGDRVQAGNPLGLVGLSGMTTFPHVHVTVRKDGKEVDPLLGGDRIAGCATGNNTNTVWNDGARNYVATGLIRSGFAPKQPVEDELWRGEFQSNQIPGQAEALTFWVHAFGVQKGDVEHFKLLAPDGSIVTDYQRPIDQDHKQWITYVGKGTRRSPLMPGTWTASYRLMRGNQTLIQLDRQQAVVR</sequence>
<accession>A0ABW7CAG7</accession>
<dbReference type="InterPro" id="IPR050570">
    <property type="entry name" value="Cell_wall_metabolism_enzyme"/>
</dbReference>
<comment type="caution">
    <text evidence="3">The sequence shown here is derived from an EMBL/GenBank/DDBJ whole genome shotgun (WGS) entry which is preliminary data.</text>
</comment>
<dbReference type="EMBL" id="JAZAQF010000029">
    <property type="protein sequence ID" value="MFG3817119.1"/>
    <property type="molecule type" value="Genomic_DNA"/>
</dbReference>
<protein>
    <submittedName>
        <fullName evidence="3">M23 family metallopeptidase</fullName>
        <ecNumber evidence="3">3.4.-.-</ecNumber>
    </submittedName>
</protein>
<dbReference type="EC" id="3.4.-.-" evidence="3"/>
<name>A0ABW7CAG7_9CYAN</name>
<evidence type="ECO:0000313" key="3">
    <source>
        <dbReference type="EMBL" id="MFG3817119.1"/>
    </source>
</evidence>
<feature type="domain" description="M23ase beta-sheet core" evidence="2">
    <location>
        <begin position="104"/>
        <end position="222"/>
    </location>
</feature>
<feature type="region of interest" description="Disordered" evidence="1">
    <location>
        <begin position="21"/>
        <end position="49"/>
    </location>
</feature>
<dbReference type="Gene3D" id="2.70.70.10">
    <property type="entry name" value="Glucose Permease (Domain IIA)"/>
    <property type="match status" value="1"/>
</dbReference>
<dbReference type="Pfam" id="PF01551">
    <property type="entry name" value="Peptidase_M23"/>
    <property type="match status" value="1"/>
</dbReference>
<dbReference type="InterPro" id="IPR016047">
    <property type="entry name" value="M23ase_b-sheet_dom"/>
</dbReference>
<evidence type="ECO:0000259" key="2">
    <source>
        <dbReference type="Pfam" id="PF01551"/>
    </source>
</evidence>
<dbReference type="GO" id="GO:0016787">
    <property type="term" value="F:hydrolase activity"/>
    <property type="evidence" value="ECO:0007669"/>
    <property type="project" value="UniProtKB-KW"/>
</dbReference>
<dbReference type="PANTHER" id="PTHR21666:SF270">
    <property type="entry name" value="MUREIN HYDROLASE ACTIVATOR ENVC"/>
    <property type="match status" value="1"/>
</dbReference>
<keyword evidence="4" id="KW-1185">Reference proteome</keyword>
<dbReference type="CDD" id="cd12797">
    <property type="entry name" value="M23_peptidase"/>
    <property type="match status" value="1"/>
</dbReference>
<reference evidence="4" key="1">
    <citation type="journal article" date="2024" name="Algal Res.">
        <title>Biochemical, toxicological and genomic investigation of a high-biomass producing Limnothrix strain isolated from Italian shallow drinking water reservoir.</title>
        <authorList>
            <person name="Simonazzi M."/>
            <person name="Shishido T.K."/>
            <person name="Delbaje E."/>
            <person name="Wahlsten M."/>
            <person name="Fewer D.P."/>
            <person name="Sivonen K."/>
            <person name="Pezzolesi L."/>
            <person name="Pistocchi R."/>
        </authorList>
    </citation>
    <scope>NUCLEOTIDE SEQUENCE [LARGE SCALE GENOMIC DNA]</scope>
    <source>
        <strain evidence="4">LRLZ20PSL1</strain>
    </source>
</reference>
<dbReference type="SUPFAM" id="SSF51261">
    <property type="entry name" value="Duplicated hybrid motif"/>
    <property type="match status" value="1"/>
</dbReference>
<organism evidence="3 4">
    <name type="scientific">Limnothrix redekei LRLZ20PSL1</name>
    <dbReference type="NCBI Taxonomy" id="3112953"/>
    <lineage>
        <taxon>Bacteria</taxon>
        <taxon>Bacillati</taxon>
        <taxon>Cyanobacteriota</taxon>
        <taxon>Cyanophyceae</taxon>
        <taxon>Pseudanabaenales</taxon>
        <taxon>Pseudanabaenaceae</taxon>
        <taxon>Limnothrix</taxon>
    </lineage>
</organism>
<proteinExistence type="predicted"/>
<evidence type="ECO:0000313" key="4">
    <source>
        <dbReference type="Proteomes" id="UP001604335"/>
    </source>
</evidence>
<dbReference type="PANTHER" id="PTHR21666">
    <property type="entry name" value="PEPTIDASE-RELATED"/>
    <property type="match status" value="1"/>
</dbReference>
<keyword evidence="3" id="KW-0378">Hydrolase</keyword>
<evidence type="ECO:0000256" key="1">
    <source>
        <dbReference type="SAM" id="MobiDB-lite"/>
    </source>
</evidence>
<dbReference type="Proteomes" id="UP001604335">
    <property type="component" value="Unassembled WGS sequence"/>
</dbReference>
<gene>
    <name evidence="3" type="ORF">VPK24_05680</name>
</gene>